<dbReference type="PANTHER" id="PTHR43037:SF4">
    <property type="entry name" value="PEPTIDASE S9 PROLYL OLIGOPEPTIDASE CATALYTIC DOMAIN-CONTAINING PROTEIN"/>
    <property type="match status" value="1"/>
</dbReference>
<dbReference type="EMBL" id="JAPEUV010000047">
    <property type="protein sequence ID" value="KAJ4336600.1"/>
    <property type="molecule type" value="Genomic_DNA"/>
</dbReference>
<dbReference type="GO" id="GO:0008236">
    <property type="term" value="F:serine-type peptidase activity"/>
    <property type="evidence" value="ECO:0007669"/>
    <property type="project" value="InterPro"/>
</dbReference>
<dbReference type="PANTHER" id="PTHR43037">
    <property type="entry name" value="UNNAMED PRODUCT-RELATED"/>
    <property type="match status" value="1"/>
</dbReference>
<dbReference type="InterPro" id="IPR050955">
    <property type="entry name" value="Plant_Biomass_Hydrol_Est"/>
</dbReference>
<feature type="signal peptide" evidence="2">
    <location>
        <begin position="1"/>
        <end position="24"/>
    </location>
</feature>
<protein>
    <recommendedName>
        <fullName evidence="3">Peptidase S9 prolyl oligopeptidase catalytic domain-containing protein</fullName>
    </recommendedName>
</protein>
<keyword evidence="1 2" id="KW-0732">Signal</keyword>
<feature type="domain" description="Peptidase S9 prolyl oligopeptidase catalytic" evidence="3">
    <location>
        <begin position="448"/>
        <end position="598"/>
    </location>
</feature>
<organism evidence="4 5">
    <name type="scientific">Didymella glomerata</name>
    <dbReference type="NCBI Taxonomy" id="749621"/>
    <lineage>
        <taxon>Eukaryota</taxon>
        <taxon>Fungi</taxon>
        <taxon>Dikarya</taxon>
        <taxon>Ascomycota</taxon>
        <taxon>Pezizomycotina</taxon>
        <taxon>Dothideomycetes</taxon>
        <taxon>Pleosporomycetidae</taxon>
        <taxon>Pleosporales</taxon>
        <taxon>Pleosporineae</taxon>
        <taxon>Didymellaceae</taxon>
        <taxon>Didymella</taxon>
    </lineage>
</organism>
<dbReference type="SUPFAM" id="SSF53474">
    <property type="entry name" value="alpha/beta-Hydrolases"/>
    <property type="match status" value="1"/>
</dbReference>
<dbReference type="Gene3D" id="3.40.50.1820">
    <property type="entry name" value="alpha/beta hydrolase"/>
    <property type="match status" value="1"/>
</dbReference>
<evidence type="ECO:0000313" key="4">
    <source>
        <dbReference type="EMBL" id="KAJ4336600.1"/>
    </source>
</evidence>
<dbReference type="Proteomes" id="UP001140562">
    <property type="component" value="Unassembled WGS sequence"/>
</dbReference>
<evidence type="ECO:0000313" key="5">
    <source>
        <dbReference type="Proteomes" id="UP001140562"/>
    </source>
</evidence>
<proteinExistence type="predicted"/>
<dbReference type="InterPro" id="IPR029058">
    <property type="entry name" value="AB_hydrolase_fold"/>
</dbReference>
<reference evidence="4" key="1">
    <citation type="submission" date="2022-10" db="EMBL/GenBank/DDBJ databases">
        <title>Tapping the CABI collections for fungal endophytes: first genome assemblies for Collariella, Neodidymelliopsis, Ascochyta clinopodiicola, Didymella pomorum, Didymosphaeria variabile, Neocosmospora piperis and Neocucurbitaria cava.</title>
        <authorList>
            <person name="Hill R."/>
        </authorList>
    </citation>
    <scope>NUCLEOTIDE SEQUENCE</scope>
    <source>
        <strain evidence="4">IMI 360193</strain>
    </source>
</reference>
<keyword evidence="5" id="KW-1185">Reference proteome</keyword>
<dbReference type="AlphaFoldDB" id="A0A9W9C125"/>
<evidence type="ECO:0000259" key="3">
    <source>
        <dbReference type="Pfam" id="PF00326"/>
    </source>
</evidence>
<feature type="chain" id="PRO_5040775934" description="Peptidase S9 prolyl oligopeptidase catalytic domain-containing protein" evidence="2">
    <location>
        <begin position="25"/>
        <end position="911"/>
    </location>
</feature>
<evidence type="ECO:0000256" key="2">
    <source>
        <dbReference type="SAM" id="SignalP"/>
    </source>
</evidence>
<sequence>MQAPSRCLSLALFLFLQLCPPCHCSTSTPLDHKPLFSFNGTWEVLGPFQIGTREATWGADPLEYEGGFRNLTYDLQASFRSSLPVNGTAHWNLTTAKTLQTSTSANASLSVSYPNVDWSFLKTIYGWSSVQYQAWARGELIVGGKETQHIILHTDAILEYWVNDTRYFGGDYYSFRNAPPVLHLQPGHHRIDLRLARDVRAFGGIVEPTVDVVVGVEQVSGSLDLAKPGILTSDVIDGKLATPYGSVTLRNSGTHDIEIIGIHAANVSTNVSTLFPLIKLDMGGQMLVARGADDQMSEQVTEDSSESARKPGIIIVAGQTRPLSFNITLPTHNASSLAYNITYRTADSNEQFGLEVTQELRHVSIYDPHRITVLHPGSMLSYAMLRPPAKNATCRHSQKKLPVLLALHGAGLEADNPMVPGALDTVSDLCSWTVFPTGVTPWSGDDWHNWGFADVEAAIQAIPNWIQRSDWSGPGVDIDRWIVSGHSNGGQATWYALTHRSDKVLAAAPVSGYASIQKYVPYELWQPADPRRTSVISASLNSYRHEMLMSNAHSVPIQQQHGQIDPNVPAYHSRFLAQQLHLAGANSSYNEVPDQEHYWDGVMTTPPLVDFYYNFTRSTEKLPRELDEFDIVVGDPGDMGSKGGVRVTQLEDPGQYGRVRVRGRRLKTSNVLSMQFGPPFWKDTVIVDGQTLDLASAAAHVGSTVSTRLSGNDWIIDAFGATDESTGRQGRQLGSMTAILRTHGPFIIEHPRTNNTSHLALQISRNLYQYFHADAVILSNTTSIAVANASGNVIHLAVGGGLTSADPGFPIQVSTSGASLRDSRGREQLYEDARGAAWLQPLNGERLKLVLWGVDDGGLAQAARLVPMLTGVGQPDFIILGEETKWKGIEGALALGFFDSQWRVTASSFVS</sequence>
<evidence type="ECO:0000256" key="1">
    <source>
        <dbReference type="ARBA" id="ARBA00022729"/>
    </source>
</evidence>
<comment type="caution">
    <text evidence="4">The sequence shown here is derived from an EMBL/GenBank/DDBJ whole genome shotgun (WGS) entry which is preliminary data.</text>
</comment>
<dbReference type="OrthoDB" id="449091at2759"/>
<accession>A0A9W9C125</accession>
<name>A0A9W9C125_9PLEO</name>
<dbReference type="InterPro" id="IPR001375">
    <property type="entry name" value="Peptidase_S9_cat"/>
</dbReference>
<dbReference type="GO" id="GO:0006508">
    <property type="term" value="P:proteolysis"/>
    <property type="evidence" value="ECO:0007669"/>
    <property type="project" value="InterPro"/>
</dbReference>
<dbReference type="Pfam" id="PF00326">
    <property type="entry name" value="Peptidase_S9"/>
    <property type="match status" value="1"/>
</dbReference>
<gene>
    <name evidence="4" type="ORF">N0V87_005308</name>
</gene>